<sequence length="242" mass="25616">MSSREVAMLQEMLTESARRIATRATLDDIDTVLQRLIEVAVAQIPGAEYGGVTMIEDGALTTRAPSDPRIIDIDALQAELGEGPCVTALHANSSAVVQVDDFAGEAGRWPRFAPAAVEAGMTSLLSLAMSPRDAVQGAVNLYSTRRAAFGTIDRALGEAFATQVGVAVFGARAVASLRRAIDTRDVIGQAKGVLMERFDIAADQAFDLLVHSSQETNIKLFDIATMLTTDGRRLGPDNGAAV</sequence>
<dbReference type="Pfam" id="PF13185">
    <property type="entry name" value="GAF_2"/>
    <property type="match status" value="1"/>
</dbReference>
<reference evidence="6 7" key="1">
    <citation type="submission" date="2021-03" db="EMBL/GenBank/DDBJ databases">
        <title>Sequencing the genomes of 1000 actinobacteria strains.</title>
        <authorList>
            <person name="Klenk H.-P."/>
        </authorList>
    </citation>
    <scope>NUCLEOTIDE SEQUENCE [LARGE SCALE GENOMIC DNA]</scope>
    <source>
        <strain evidence="6 7">DSM 45256</strain>
    </source>
</reference>
<comment type="caution">
    <text evidence="6">The sequence shown here is derived from an EMBL/GenBank/DDBJ whole genome shotgun (WGS) entry which is preliminary data.</text>
</comment>
<evidence type="ECO:0000256" key="4">
    <source>
        <dbReference type="ARBA" id="ARBA00023163"/>
    </source>
</evidence>
<dbReference type="InterPro" id="IPR012074">
    <property type="entry name" value="GAF_ANTAR"/>
</dbReference>
<dbReference type="PROSITE" id="PS50921">
    <property type="entry name" value="ANTAR"/>
    <property type="match status" value="1"/>
</dbReference>
<dbReference type="InterPro" id="IPR005561">
    <property type="entry name" value="ANTAR"/>
</dbReference>
<dbReference type="InterPro" id="IPR003018">
    <property type="entry name" value="GAF"/>
</dbReference>
<evidence type="ECO:0000259" key="5">
    <source>
        <dbReference type="PROSITE" id="PS50921"/>
    </source>
</evidence>
<dbReference type="PIRSF" id="PIRSF036625">
    <property type="entry name" value="GAF_ANTAR"/>
    <property type="match status" value="1"/>
</dbReference>
<dbReference type="Proteomes" id="UP001519295">
    <property type="component" value="Unassembled WGS sequence"/>
</dbReference>
<dbReference type="SMART" id="SM01012">
    <property type="entry name" value="ANTAR"/>
    <property type="match status" value="1"/>
</dbReference>
<gene>
    <name evidence="6" type="ORF">JOF36_003589</name>
</gene>
<dbReference type="Gene3D" id="3.30.450.40">
    <property type="match status" value="1"/>
</dbReference>
<proteinExistence type="predicted"/>
<dbReference type="Pfam" id="PF03861">
    <property type="entry name" value="ANTAR"/>
    <property type="match status" value="1"/>
</dbReference>
<evidence type="ECO:0000256" key="1">
    <source>
        <dbReference type="ARBA" id="ARBA00022679"/>
    </source>
</evidence>
<keyword evidence="7" id="KW-1185">Reference proteome</keyword>
<name>A0ABS4VVE4_9PSEU</name>
<accession>A0ABS4VVE4</accession>
<keyword evidence="1" id="KW-0808">Transferase</keyword>
<evidence type="ECO:0000256" key="3">
    <source>
        <dbReference type="ARBA" id="ARBA00023015"/>
    </source>
</evidence>
<feature type="domain" description="ANTAR" evidence="5">
    <location>
        <begin position="167"/>
        <end position="228"/>
    </location>
</feature>
<dbReference type="InterPro" id="IPR011006">
    <property type="entry name" value="CheY-like_superfamily"/>
</dbReference>
<dbReference type="InterPro" id="IPR036388">
    <property type="entry name" value="WH-like_DNA-bd_sf"/>
</dbReference>
<keyword evidence="3" id="KW-0805">Transcription regulation</keyword>
<organism evidence="6 7">
    <name type="scientific">Pseudonocardia parietis</name>
    <dbReference type="NCBI Taxonomy" id="570936"/>
    <lineage>
        <taxon>Bacteria</taxon>
        <taxon>Bacillati</taxon>
        <taxon>Actinomycetota</taxon>
        <taxon>Actinomycetes</taxon>
        <taxon>Pseudonocardiales</taxon>
        <taxon>Pseudonocardiaceae</taxon>
        <taxon>Pseudonocardia</taxon>
    </lineage>
</organism>
<dbReference type="SUPFAM" id="SSF55781">
    <property type="entry name" value="GAF domain-like"/>
    <property type="match status" value="1"/>
</dbReference>
<protein>
    <recommendedName>
        <fullName evidence="5">ANTAR domain-containing protein</fullName>
    </recommendedName>
</protein>
<dbReference type="Gene3D" id="1.10.10.10">
    <property type="entry name" value="Winged helix-like DNA-binding domain superfamily/Winged helix DNA-binding domain"/>
    <property type="match status" value="1"/>
</dbReference>
<dbReference type="RefSeq" id="WP_210028101.1">
    <property type="nucleotide sequence ID" value="NZ_JAGINU010000001.1"/>
</dbReference>
<dbReference type="InterPro" id="IPR029016">
    <property type="entry name" value="GAF-like_dom_sf"/>
</dbReference>
<dbReference type="SUPFAM" id="SSF52172">
    <property type="entry name" value="CheY-like"/>
    <property type="match status" value="1"/>
</dbReference>
<evidence type="ECO:0000313" key="7">
    <source>
        <dbReference type="Proteomes" id="UP001519295"/>
    </source>
</evidence>
<evidence type="ECO:0000256" key="2">
    <source>
        <dbReference type="ARBA" id="ARBA00022777"/>
    </source>
</evidence>
<keyword evidence="2" id="KW-0418">Kinase</keyword>
<dbReference type="EMBL" id="JAGINU010000001">
    <property type="protein sequence ID" value="MBP2367893.1"/>
    <property type="molecule type" value="Genomic_DNA"/>
</dbReference>
<keyword evidence="4" id="KW-0804">Transcription</keyword>
<evidence type="ECO:0000313" key="6">
    <source>
        <dbReference type="EMBL" id="MBP2367893.1"/>
    </source>
</evidence>